<comment type="caution">
    <text evidence="1">The sequence shown here is derived from an EMBL/GenBank/DDBJ whole genome shotgun (WGS) entry which is preliminary data.</text>
</comment>
<proteinExistence type="predicted"/>
<accession>A0ACC2BDW9</accession>
<reference evidence="2" key="1">
    <citation type="journal article" date="2024" name="Proc. Natl. Acad. Sci. U.S.A.">
        <title>Extraordinary preservation of gene collinearity over three hundred million years revealed in homosporous lycophytes.</title>
        <authorList>
            <person name="Li C."/>
            <person name="Wickell D."/>
            <person name="Kuo L.Y."/>
            <person name="Chen X."/>
            <person name="Nie B."/>
            <person name="Liao X."/>
            <person name="Peng D."/>
            <person name="Ji J."/>
            <person name="Jenkins J."/>
            <person name="Williams M."/>
            <person name="Shu S."/>
            <person name="Plott C."/>
            <person name="Barry K."/>
            <person name="Rajasekar S."/>
            <person name="Grimwood J."/>
            <person name="Han X."/>
            <person name="Sun S."/>
            <person name="Hou Z."/>
            <person name="He W."/>
            <person name="Dai G."/>
            <person name="Sun C."/>
            <person name="Schmutz J."/>
            <person name="Leebens-Mack J.H."/>
            <person name="Li F.W."/>
            <person name="Wang L."/>
        </authorList>
    </citation>
    <scope>NUCLEOTIDE SEQUENCE [LARGE SCALE GENOMIC DNA]</scope>
    <source>
        <strain evidence="2">cv. PW_Plant_1</strain>
    </source>
</reference>
<name>A0ACC2BDW9_DIPCM</name>
<evidence type="ECO:0000313" key="2">
    <source>
        <dbReference type="Proteomes" id="UP001162992"/>
    </source>
</evidence>
<sequence length="108" mass="12157">MERVAAVLILGEIHSIAACCSEGGHYYCHCRLLLKKQPGVERSDLLPNATCSCTSLERPSMKATERGDLFPKRESEERVEREATRPTPRLLLGELGGTNRERSLYPHY</sequence>
<protein>
    <submittedName>
        <fullName evidence="1">Uncharacterized protein</fullName>
    </submittedName>
</protein>
<keyword evidence="2" id="KW-1185">Reference proteome</keyword>
<dbReference type="EMBL" id="CM055107">
    <property type="protein sequence ID" value="KAJ7527946.1"/>
    <property type="molecule type" value="Genomic_DNA"/>
</dbReference>
<gene>
    <name evidence="1" type="ORF">O6H91_16G077300</name>
</gene>
<evidence type="ECO:0000313" key="1">
    <source>
        <dbReference type="EMBL" id="KAJ7527946.1"/>
    </source>
</evidence>
<organism evidence="1 2">
    <name type="scientific">Diphasiastrum complanatum</name>
    <name type="common">Issler's clubmoss</name>
    <name type="synonym">Lycopodium complanatum</name>
    <dbReference type="NCBI Taxonomy" id="34168"/>
    <lineage>
        <taxon>Eukaryota</taxon>
        <taxon>Viridiplantae</taxon>
        <taxon>Streptophyta</taxon>
        <taxon>Embryophyta</taxon>
        <taxon>Tracheophyta</taxon>
        <taxon>Lycopodiopsida</taxon>
        <taxon>Lycopodiales</taxon>
        <taxon>Lycopodiaceae</taxon>
        <taxon>Lycopodioideae</taxon>
        <taxon>Diphasiastrum</taxon>
    </lineage>
</organism>
<dbReference type="Proteomes" id="UP001162992">
    <property type="component" value="Chromosome 16"/>
</dbReference>